<keyword evidence="2" id="KW-1185">Reference proteome</keyword>
<dbReference type="EMBL" id="CALTRL010002000">
    <property type="protein sequence ID" value="CAH7674420.1"/>
    <property type="molecule type" value="Genomic_DNA"/>
</dbReference>
<gene>
    <name evidence="1" type="ORF">PPACK8108_LOCUS9328</name>
</gene>
<organism evidence="1 2">
    <name type="scientific">Phakopsora pachyrhizi</name>
    <name type="common">Asian soybean rust disease fungus</name>
    <dbReference type="NCBI Taxonomy" id="170000"/>
    <lineage>
        <taxon>Eukaryota</taxon>
        <taxon>Fungi</taxon>
        <taxon>Dikarya</taxon>
        <taxon>Basidiomycota</taxon>
        <taxon>Pucciniomycotina</taxon>
        <taxon>Pucciniomycetes</taxon>
        <taxon>Pucciniales</taxon>
        <taxon>Phakopsoraceae</taxon>
        <taxon>Phakopsora</taxon>
    </lineage>
</organism>
<comment type="caution">
    <text evidence="1">The sequence shown here is derived from an EMBL/GenBank/DDBJ whole genome shotgun (WGS) entry which is preliminary data.</text>
</comment>
<sequence>MEEKLEIKLESKIDWQIKQGSGVGRCSRGSARLCLGRTHIRFWRRQMRPDCSPVDPLTLPDPLIQFCKASTYRIFQTQERAGCDSVISAPLLSRVIGLAVAAAQVKQTVDPSTKTLSNESQRIRVCSIDWVGVLKAEHGSAWAGHTKLSIPEDWSSLTVNYWVLAPTLQKRPPPPTSLCQGSITIQLKVEQHLSTKTRILDFSKRISNHPERFQRSSYTKRLQAVWRPVELNQSLNAKAPQTSTSFNQQPLKSIAIKGDRGGRYISYHRQDLDDGQERDGRQGWKDWPRRFSDEAGDVEESDAAVDVVKADGMTGGQEPAMRMRRGSDGPVGCDGEGSVLWRAAGSWAGWAVKGRSAGKGRADGACKGSQGLAGLGPGQGRWGRQGQPGLGLDLLGWVLGRWAGGEAGRAGQTG</sequence>
<dbReference type="AlphaFoldDB" id="A0AAV0AXW8"/>
<evidence type="ECO:0000313" key="2">
    <source>
        <dbReference type="Proteomes" id="UP001153365"/>
    </source>
</evidence>
<proteinExistence type="predicted"/>
<evidence type="ECO:0000313" key="1">
    <source>
        <dbReference type="EMBL" id="CAH7674420.1"/>
    </source>
</evidence>
<dbReference type="Proteomes" id="UP001153365">
    <property type="component" value="Unassembled WGS sequence"/>
</dbReference>
<reference evidence="1" key="1">
    <citation type="submission" date="2022-06" db="EMBL/GenBank/DDBJ databases">
        <authorList>
            <consortium name="SYNGENTA / RWTH Aachen University"/>
        </authorList>
    </citation>
    <scope>NUCLEOTIDE SEQUENCE</scope>
</reference>
<accession>A0AAV0AXW8</accession>
<protein>
    <submittedName>
        <fullName evidence="1">Uncharacterized protein</fullName>
    </submittedName>
</protein>
<name>A0AAV0AXW8_PHAPC</name>